<protein>
    <submittedName>
        <fullName evidence="2">Uncharacterized protein</fullName>
    </submittedName>
</protein>
<dbReference type="AlphaFoldDB" id="A0A2I0JS41"/>
<proteinExistence type="predicted"/>
<accession>A0A2I0JS41</accession>
<dbReference type="Proteomes" id="UP000233551">
    <property type="component" value="Unassembled WGS sequence"/>
</dbReference>
<sequence>MGQSAFADVPDIPPSIHPRLTFPYTLRTLLLSRLRVQGLRVRFTAFRTSRPRTSRSVYCFLDFASGLLLSRLRVRFTTFRTSRPWTSRPLYCFPDFASMDFASALLLFGLRVHFTCFPRALAHHLPLHILQIPIMLLFYDRRGEPPRRTTTEAVAGTKKGVPSHFPETAAAAPSPGSTTRNVQPESRNSQGRFPDSFPRTSRLGNIPLQLREARIFDL</sequence>
<organism evidence="2 3">
    <name type="scientific">Punica granatum</name>
    <name type="common">Pomegranate</name>
    <dbReference type="NCBI Taxonomy" id="22663"/>
    <lineage>
        <taxon>Eukaryota</taxon>
        <taxon>Viridiplantae</taxon>
        <taxon>Streptophyta</taxon>
        <taxon>Embryophyta</taxon>
        <taxon>Tracheophyta</taxon>
        <taxon>Spermatophyta</taxon>
        <taxon>Magnoliopsida</taxon>
        <taxon>eudicotyledons</taxon>
        <taxon>Gunneridae</taxon>
        <taxon>Pentapetalae</taxon>
        <taxon>rosids</taxon>
        <taxon>malvids</taxon>
        <taxon>Myrtales</taxon>
        <taxon>Lythraceae</taxon>
        <taxon>Punica</taxon>
    </lineage>
</organism>
<feature type="compositionally biased region" description="Polar residues" evidence="1">
    <location>
        <begin position="175"/>
        <end position="191"/>
    </location>
</feature>
<evidence type="ECO:0000256" key="1">
    <source>
        <dbReference type="SAM" id="MobiDB-lite"/>
    </source>
</evidence>
<evidence type="ECO:0000313" key="3">
    <source>
        <dbReference type="Proteomes" id="UP000233551"/>
    </source>
</evidence>
<name>A0A2I0JS41_PUNGR</name>
<keyword evidence="3" id="KW-1185">Reference proteome</keyword>
<comment type="caution">
    <text evidence="2">The sequence shown here is derived from an EMBL/GenBank/DDBJ whole genome shotgun (WGS) entry which is preliminary data.</text>
</comment>
<gene>
    <name evidence="2" type="ORF">CRG98_020917</name>
</gene>
<reference evidence="2 3" key="1">
    <citation type="submission" date="2017-11" db="EMBL/GenBank/DDBJ databases">
        <title>De-novo sequencing of pomegranate (Punica granatum L.) genome.</title>
        <authorList>
            <person name="Akparov Z."/>
            <person name="Amiraslanov A."/>
            <person name="Hajiyeva S."/>
            <person name="Abbasov M."/>
            <person name="Kaur K."/>
            <person name="Hamwieh A."/>
            <person name="Solovyev V."/>
            <person name="Salamov A."/>
            <person name="Braich B."/>
            <person name="Kosarev P."/>
            <person name="Mahmoud A."/>
            <person name="Hajiyev E."/>
            <person name="Babayeva S."/>
            <person name="Izzatullayeva V."/>
            <person name="Mammadov A."/>
            <person name="Mammadov A."/>
            <person name="Sharifova S."/>
            <person name="Ojaghi J."/>
            <person name="Eynullazada K."/>
            <person name="Bayramov B."/>
            <person name="Abdulazimova A."/>
            <person name="Shahmuradov I."/>
        </authorList>
    </citation>
    <scope>NUCLEOTIDE SEQUENCE [LARGE SCALE GENOMIC DNA]</scope>
    <source>
        <strain evidence="3">cv. AG2017</strain>
        <tissue evidence="2">Leaf</tissue>
    </source>
</reference>
<feature type="region of interest" description="Disordered" evidence="1">
    <location>
        <begin position="152"/>
        <end position="202"/>
    </location>
</feature>
<dbReference type="EMBL" id="PGOL01001349">
    <property type="protein sequence ID" value="PKI58693.1"/>
    <property type="molecule type" value="Genomic_DNA"/>
</dbReference>
<evidence type="ECO:0000313" key="2">
    <source>
        <dbReference type="EMBL" id="PKI58693.1"/>
    </source>
</evidence>